<protein>
    <submittedName>
        <fullName evidence="2">Uncharacterized protein</fullName>
    </submittedName>
</protein>
<evidence type="ECO:0000313" key="2">
    <source>
        <dbReference type="EMBL" id="KAF6742449.1"/>
    </source>
</evidence>
<accession>A0A8H6H8L6</accession>
<comment type="caution">
    <text evidence="2">The sequence shown here is derived from an EMBL/GenBank/DDBJ whole genome shotgun (WGS) entry which is preliminary data.</text>
</comment>
<reference evidence="2 3" key="1">
    <citation type="submission" date="2020-07" db="EMBL/GenBank/DDBJ databases">
        <title>Comparative genomics of pyrophilous fungi reveals a link between fire events and developmental genes.</title>
        <authorList>
            <consortium name="DOE Joint Genome Institute"/>
            <person name="Steindorff A.S."/>
            <person name="Carver A."/>
            <person name="Calhoun S."/>
            <person name="Stillman K."/>
            <person name="Liu H."/>
            <person name="Lipzen A."/>
            <person name="Pangilinan J."/>
            <person name="Labutti K."/>
            <person name="Bruns T.D."/>
            <person name="Grigoriev I.V."/>
        </authorList>
    </citation>
    <scope>NUCLEOTIDE SEQUENCE [LARGE SCALE GENOMIC DNA]</scope>
    <source>
        <strain evidence="2 3">CBS 144469</strain>
    </source>
</reference>
<name>A0A8H6H8L6_9AGAR</name>
<keyword evidence="3" id="KW-1185">Reference proteome</keyword>
<evidence type="ECO:0000256" key="1">
    <source>
        <dbReference type="SAM" id="MobiDB-lite"/>
    </source>
</evidence>
<dbReference type="AlphaFoldDB" id="A0A8H6H8L6"/>
<feature type="region of interest" description="Disordered" evidence="1">
    <location>
        <begin position="18"/>
        <end position="38"/>
    </location>
</feature>
<gene>
    <name evidence="2" type="ORF">DFP72DRAFT_182564</name>
</gene>
<proteinExistence type="predicted"/>
<dbReference type="Proteomes" id="UP000521943">
    <property type="component" value="Unassembled WGS sequence"/>
</dbReference>
<organism evidence="2 3">
    <name type="scientific">Ephemerocybe angulata</name>
    <dbReference type="NCBI Taxonomy" id="980116"/>
    <lineage>
        <taxon>Eukaryota</taxon>
        <taxon>Fungi</taxon>
        <taxon>Dikarya</taxon>
        <taxon>Basidiomycota</taxon>
        <taxon>Agaricomycotina</taxon>
        <taxon>Agaricomycetes</taxon>
        <taxon>Agaricomycetidae</taxon>
        <taxon>Agaricales</taxon>
        <taxon>Agaricineae</taxon>
        <taxon>Psathyrellaceae</taxon>
        <taxon>Ephemerocybe</taxon>
    </lineage>
</organism>
<sequence>MAWHVQVGRKRAHRAPWSNSARAFLDPTDRPTTQRASASASTSWTIDCSAARGTGILFGHLKAQHVVCGMADLGAHMYTRSPHARPPHILVTLLYAFLLSRIPGLHHTPLPRAIRQIASECISTTGLLAKLPCDTVTCPSSALDHRNRNEASLGRGDTTRRISAKCIAVRHPVAPTAPQRACIAGLYISRPLDVHVVRRSPLAPISLPSCSAPPT</sequence>
<evidence type="ECO:0000313" key="3">
    <source>
        <dbReference type="Proteomes" id="UP000521943"/>
    </source>
</evidence>
<dbReference type="EMBL" id="JACGCI010000183">
    <property type="protein sequence ID" value="KAF6742449.1"/>
    <property type="molecule type" value="Genomic_DNA"/>
</dbReference>